<dbReference type="OrthoDB" id="1470350at2759"/>
<dbReference type="GO" id="GO:0005506">
    <property type="term" value="F:iron ion binding"/>
    <property type="evidence" value="ECO:0007669"/>
    <property type="project" value="InterPro"/>
</dbReference>
<keyword evidence="2" id="KW-0812">Transmembrane</keyword>
<evidence type="ECO:0000256" key="1">
    <source>
        <dbReference type="ARBA" id="ARBA00023033"/>
    </source>
</evidence>
<dbReference type="GeneID" id="115034160"/>
<reference evidence="3" key="2">
    <citation type="submission" date="2022-06" db="UniProtKB">
        <authorList>
            <consortium name="EnsemblMetazoa"/>
        </authorList>
    </citation>
    <scope>IDENTIFICATION</scope>
</reference>
<dbReference type="Proteomes" id="UP000007819">
    <property type="component" value="Chromosome A2"/>
</dbReference>
<protein>
    <recommendedName>
        <fullName evidence="5">Cytochrome P450</fullName>
    </recommendedName>
</protein>
<evidence type="ECO:0000313" key="4">
    <source>
        <dbReference type="Proteomes" id="UP000007819"/>
    </source>
</evidence>
<keyword evidence="2" id="KW-0472">Membrane</keyword>
<keyword evidence="2" id="KW-1133">Transmembrane helix</keyword>
<dbReference type="EnsemblMetazoa" id="XM_029489994.1">
    <property type="protein sequence ID" value="XP_029345854.1"/>
    <property type="gene ID" value="LOC115034160"/>
</dbReference>
<dbReference type="RefSeq" id="XP_029345854.1">
    <property type="nucleotide sequence ID" value="XM_029489994.1"/>
</dbReference>
<organism evidence="3 4">
    <name type="scientific">Acyrthosiphon pisum</name>
    <name type="common">Pea aphid</name>
    <dbReference type="NCBI Taxonomy" id="7029"/>
    <lineage>
        <taxon>Eukaryota</taxon>
        <taxon>Metazoa</taxon>
        <taxon>Ecdysozoa</taxon>
        <taxon>Arthropoda</taxon>
        <taxon>Hexapoda</taxon>
        <taxon>Insecta</taxon>
        <taxon>Pterygota</taxon>
        <taxon>Neoptera</taxon>
        <taxon>Paraneoptera</taxon>
        <taxon>Hemiptera</taxon>
        <taxon>Sternorrhyncha</taxon>
        <taxon>Aphidomorpha</taxon>
        <taxon>Aphidoidea</taxon>
        <taxon>Aphididae</taxon>
        <taxon>Macrosiphini</taxon>
        <taxon>Acyrthosiphon</taxon>
    </lineage>
</organism>
<keyword evidence="1" id="KW-0503">Monooxygenase</keyword>
<dbReference type="InterPro" id="IPR036396">
    <property type="entry name" value="Cyt_P450_sf"/>
</dbReference>
<keyword evidence="1" id="KW-0560">Oxidoreductase</keyword>
<dbReference type="SUPFAM" id="SSF48264">
    <property type="entry name" value="Cytochrome P450"/>
    <property type="match status" value="1"/>
</dbReference>
<evidence type="ECO:0008006" key="5">
    <source>
        <dbReference type="Google" id="ProtNLM"/>
    </source>
</evidence>
<accession>A0A8R2JT24</accession>
<reference evidence="4" key="1">
    <citation type="submission" date="2010-06" db="EMBL/GenBank/DDBJ databases">
        <authorList>
            <person name="Jiang H."/>
            <person name="Abraham K."/>
            <person name="Ali S."/>
            <person name="Alsbrooks S.L."/>
            <person name="Anim B.N."/>
            <person name="Anosike U.S."/>
            <person name="Attaway T."/>
            <person name="Bandaranaike D.P."/>
            <person name="Battles P.K."/>
            <person name="Bell S.N."/>
            <person name="Bell A.V."/>
            <person name="Beltran B."/>
            <person name="Bickham C."/>
            <person name="Bustamante Y."/>
            <person name="Caleb T."/>
            <person name="Canada A."/>
            <person name="Cardenas V."/>
            <person name="Carter K."/>
            <person name="Chacko J."/>
            <person name="Chandrabose M.N."/>
            <person name="Chavez D."/>
            <person name="Chavez A."/>
            <person name="Chen L."/>
            <person name="Chu H.-S."/>
            <person name="Claassen K.J."/>
            <person name="Cockrell R."/>
            <person name="Collins M."/>
            <person name="Cooper J.A."/>
            <person name="Cree A."/>
            <person name="Curry S.M."/>
            <person name="Da Y."/>
            <person name="Dao M.D."/>
            <person name="Das B."/>
            <person name="Davila M.-L."/>
            <person name="Davy-Carroll L."/>
            <person name="Denson S."/>
            <person name="Dinh H."/>
            <person name="Ebong V.E."/>
            <person name="Edwards J.R."/>
            <person name="Egan A."/>
            <person name="El-Daye J."/>
            <person name="Escobedo L."/>
            <person name="Fernandez S."/>
            <person name="Fernando P.R."/>
            <person name="Flagg N."/>
            <person name="Forbes L.D."/>
            <person name="Fowler R.G."/>
            <person name="Fu Q."/>
            <person name="Gabisi R.A."/>
            <person name="Ganer J."/>
            <person name="Garbino Pronczuk A."/>
            <person name="Garcia R.M."/>
            <person name="Garner T."/>
            <person name="Garrett T.E."/>
            <person name="Gonzalez D.A."/>
            <person name="Hamid H."/>
            <person name="Hawkins E.S."/>
            <person name="Hirani K."/>
            <person name="Hogues M.E."/>
            <person name="Hollins B."/>
            <person name="Hsiao C.-H."/>
            <person name="Jabil R."/>
            <person name="James M.L."/>
            <person name="Jhangiani S.N."/>
            <person name="Johnson B."/>
            <person name="Johnson Q."/>
            <person name="Joshi V."/>
            <person name="Kalu J.B."/>
            <person name="Kam C."/>
            <person name="Kashfia A."/>
            <person name="Keebler J."/>
            <person name="Kisamo H."/>
            <person name="Kovar C.L."/>
            <person name="Lago L.A."/>
            <person name="Lai C.-Y."/>
            <person name="Laidlaw J."/>
            <person name="Lara F."/>
            <person name="Le T.-K."/>
            <person name="Lee S.L."/>
            <person name="Legall F.H."/>
            <person name="Lemon S.J."/>
            <person name="Lewis L.R."/>
            <person name="Li B."/>
            <person name="Liu Y."/>
            <person name="Liu Y.-S."/>
            <person name="Lopez J."/>
            <person name="Lozado R.J."/>
            <person name="Lu J."/>
            <person name="Madu R.C."/>
            <person name="Maheshwari M."/>
            <person name="Maheshwari R."/>
            <person name="Malloy K."/>
            <person name="Martinez E."/>
            <person name="Mathew T."/>
            <person name="Mercado I.C."/>
            <person name="Mercado C."/>
            <person name="Meyer B."/>
            <person name="Montgomery K."/>
            <person name="Morgan M.B."/>
            <person name="Munidasa M."/>
            <person name="Nazareth L.V."/>
            <person name="Nelson J."/>
            <person name="Ng B.M."/>
            <person name="Nguyen N.B."/>
            <person name="Nguyen P.Q."/>
            <person name="Nguyen T."/>
            <person name="Obregon M."/>
            <person name="Okwuonu G.O."/>
            <person name="Onwere C.G."/>
            <person name="Orozco G."/>
            <person name="Parra A."/>
            <person name="Patel S."/>
            <person name="Patil S."/>
            <person name="Perez A."/>
            <person name="Perez Y."/>
            <person name="Pham C."/>
            <person name="Primus E.L."/>
            <person name="Pu L.-L."/>
            <person name="Puazo M."/>
            <person name="Qin X."/>
            <person name="Quiroz J.B."/>
            <person name="Reese J."/>
            <person name="Richards S."/>
            <person name="Rives C.M."/>
            <person name="Robberts R."/>
            <person name="Ruiz S.J."/>
            <person name="Ruiz M.J."/>
            <person name="Santibanez J."/>
            <person name="Schneider B.W."/>
            <person name="Sisson I."/>
            <person name="Smith M."/>
            <person name="Sodergren E."/>
            <person name="Song X.-Z."/>
            <person name="Song B.B."/>
            <person name="Summersgill H."/>
            <person name="Thelus R."/>
            <person name="Thornton R.D."/>
            <person name="Trejos Z.Y."/>
            <person name="Usmani K."/>
            <person name="Vattathil S."/>
            <person name="Villasana D."/>
            <person name="Walker D.L."/>
            <person name="Wang S."/>
            <person name="Wang K."/>
            <person name="White C.S."/>
            <person name="Williams A.C."/>
            <person name="Williamson J."/>
            <person name="Wilson K."/>
            <person name="Woghiren I.O."/>
            <person name="Woodworth J.R."/>
            <person name="Worley K.C."/>
            <person name="Wright R.A."/>
            <person name="Wu W."/>
            <person name="Young L."/>
            <person name="Zhang L."/>
            <person name="Zhang J."/>
            <person name="Zhu Y."/>
            <person name="Muzny D.M."/>
            <person name="Weinstock G."/>
            <person name="Gibbs R.A."/>
        </authorList>
    </citation>
    <scope>NUCLEOTIDE SEQUENCE [LARGE SCALE GENOMIC DNA]</scope>
    <source>
        <strain evidence="4">LSR1</strain>
    </source>
</reference>
<proteinExistence type="predicted"/>
<evidence type="ECO:0000313" key="3">
    <source>
        <dbReference type="EnsemblMetazoa" id="XP_029345854.1"/>
    </source>
</evidence>
<dbReference type="GO" id="GO:0020037">
    <property type="term" value="F:heme binding"/>
    <property type="evidence" value="ECO:0007669"/>
    <property type="project" value="InterPro"/>
</dbReference>
<sequence length="95" mass="10931">MIEIIAYIIGIVLVMVWCYFKWQNRRFEKLAAIMPGPPAYPIIGIGYTFFGSSEHVMSKIIDLVKEYNLSPIKLWLGPYFAVSISKPEDLQVITF</sequence>
<dbReference type="KEGG" id="api:115034160"/>
<evidence type="ECO:0000256" key="2">
    <source>
        <dbReference type="SAM" id="Phobius"/>
    </source>
</evidence>
<keyword evidence="4" id="KW-1185">Reference proteome</keyword>
<dbReference type="AlphaFoldDB" id="A0A8R2JT24"/>
<name>A0A8R2JT24_ACYPI</name>
<dbReference type="GO" id="GO:0016705">
    <property type="term" value="F:oxidoreductase activity, acting on paired donors, with incorporation or reduction of molecular oxygen"/>
    <property type="evidence" value="ECO:0007669"/>
    <property type="project" value="InterPro"/>
</dbReference>
<feature type="transmembrane region" description="Helical" evidence="2">
    <location>
        <begin position="6"/>
        <end position="22"/>
    </location>
</feature>
<dbReference type="GO" id="GO:0004497">
    <property type="term" value="F:monooxygenase activity"/>
    <property type="evidence" value="ECO:0007669"/>
    <property type="project" value="UniProtKB-KW"/>
</dbReference>